<protein>
    <submittedName>
        <fullName evidence="2">Uncharacterized protein</fullName>
    </submittedName>
</protein>
<feature type="region of interest" description="Disordered" evidence="1">
    <location>
        <begin position="22"/>
        <end position="60"/>
    </location>
</feature>
<accession>A0ABY4MLE2</accession>
<evidence type="ECO:0000256" key="1">
    <source>
        <dbReference type="SAM" id="MobiDB-lite"/>
    </source>
</evidence>
<dbReference type="Proteomes" id="UP000830115">
    <property type="component" value="Chromosome"/>
</dbReference>
<gene>
    <name evidence="2" type="ORF">K9S39_39485</name>
</gene>
<feature type="compositionally biased region" description="Basic and acidic residues" evidence="1">
    <location>
        <begin position="36"/>
        <end position="55"/>
    </location>
</feature>
<sequence>MGGKRGRWDDVPARVGRRLEVARAEERRRQAAAQEVADRAAADRARAEAEAAERARRARPCAQCGEPETGGLCAVCWEHGETEKLVGQAVTAAAVGLGDPHDPGITAALAAEAEATIRTRIQDACGRVDTDGATDITIAIAGRLAAESILKDQRATALHALGLTHQAQAEADLARQAQLRRLHPSAEAAEEAATEAAEQVRSRTAEYLFATRSQAWHPAQLPTQAETPTLQGRAAVYETGAAQVRAATVAPVQAKGKVVPDARRSPRVERLHRVEQVELQAAAEAEETARLRAQIAG</sequence>
<proteinExistence type="predicted"/>
<evidence type="ECO:0000313" key="3">
    <source>
        <dbReference type="Proteomes" id="UP000830115"/>
    </source>
</evidence>
<reference evidence="2" key="1">
    <citation type="submission" date="2021-10" db="EMBL/GenBank/DDBJ databases">
        <title>Streptomyces nigrumlapis sp.nov.,an antimicrobial producing actinobacterium isolated from Black Gobi rocks.</title>
        <authorList>
            <person name="Wen Y."/>
            <person name="Zhang W."/>
            <person name="Liu X.G."/>
        </authorList>
    </citation>
    <scope>NUCLEOTIDE SEQUENCE</scope>
    <source>
        <strain evidence="2">ST13-2-2</strain>
    </source>
</reference>
<name>A0ABY4MLE2_9ACTN</name>
<organism evidence="2 3">
    <name type="scientific">Streptomyces halobius</name>
    <dbReference type="NCBI Taxonomy" id="2879846"/>
    <lineage>
        <taxon>Bacteria</taxon>
        <taxon>Bacillati</taxon>
        <taxon>Actinomycetota</taxon>
        <taxon>Actinomycetes</taxon>
        <taxon>Kitasatosporales</taxon>
        <taxon>Streptomycetaceae</taxon>
        <taxon>Streptomyces</taxon>
    </lineage>
</organism>
<evidence type="ECO:0000313" key="2">
    <source>
        <dbReference type="EMBL" id="UQA97141.1"/>
    </source>
</evidence>
<keyword evidence="3" id="KW-1185">Reference proteome</keyword>
<dbReference type="EMBL" id="CP086322">
    <property type="protein sequence ID" value="UQA97141.1"/>
    <property type="molecule type" value="Genomic_DNA"/>
</dbReference>
<dbReference type="RefSeq" id="WP_248868050.1">
    <property type="nucleotide sequence ID" value="NZ_CP086322.1"/>
</dbReference>